<proteinExistence type="predicted"/>
<dbReference type="AlphaFoldDB" id="Q1Q5U8"/>
<evidence type="ECO:0000313" key="2">
    <source>
        <dbReference type="EMBL" id="CAJ75389.1"/>
    </source>
</evidence>
<dbReference type="EMBL" id="CP049055">
    <property type="protein sequence ID" value="QII12288.1"/>
    <property type="molecule type" value="Genomic_DNA"/>
</dbReference>
<evidence type="ECO:0000313" key="3">
    <source>
        <dbReference type="EMBL" id="QII12288.1"/>
    </source>
</evidence>
<reference evidence="2" key="1">
    <citation type="journal article" date="2006" name="Nature">
        <title>Deciphering the evolution and metabolism of an anammox bacterium from a community genome.</title>
        <authorList>
            <person name="Strous M."/>
            <person name="Pelletier E."/>
            <person name="Mangenot S."/>
            <person name="Rattei T."/>
            <person name="Lehner A."/>
            <person name="Taylor M.W."/>
            <person name="Horn M."/>
            <person name="Daims H."/>
            <person name="Bartol-Mavel D."/>
            <person name="Wincker P."/>
            <person name="Barbe V."/>
            <person name="Fonknechten N."/>
            <person name="Vallenet D."/>
            <person name="Segurens B."/>
            <person name="Schenowitz-Truong C."/>
            <person name="Medigue C."/>
            <person name="Collingro A."/>
            <person name="Snel B."/>
            <person name="Dutilh B.E."/>
            <person name="OpDenCamp H.J.M."/>
            <person name="vanDerDrift C."/>
            <person name="Cirpus I."/>
            <person name="vanDePas-Schoonen K.T."/>
            <person name="Harhangi H.R."/>
            <person name="vanNiftrik L."/>
            <person name="Schmid M."/>
            <person name="Keltjens J."/>
            <person name="vanDeVossenberg J."/>
            <person name="Kartal B."/>
            <person name="Meier H."/>
            <person name="Frishman D."/>
            <person name="Huynen M.A."/>
            <person name="Mewes H."/>
            <person name="Weissenbach J."/>
            <person name="Jetten M.S.M."/>
            <person name="Wagner M."/>
            <person name="LePaslier D."/>
        </authorList>
    </citation>
    <scope>NUCLEOTIDE SEQUENCE</scope>
</reference>
<sequence length="57" mass="6832">MFEGCRAMNLFCPYLVNLYYKIVYALYFITCLLVVTNYIFKSGHFCIIREFQQILGF</sequence>
<evidence type="ECO:0000313" key="4">
    <source>
        <dbReference type="Proteomes" id="UP000501926"/>
    </source>
</evidence>
<dbReference type="EMBL" id="CT573071">
    <property type="protein sequence ID" value="CAJ75389.1"/>
    <property type="molecule type" value="Genomic_DNA"/>
</dbReference>
<evidence type="ECO:0000256" key="1">
    <source>
        <dbReference type="SAM" id="Phobius"/>
    </source>
</evidence>
<name>Q1Q5U8_KUEST</name>
<dbReference type="Proteomes" id="UP000501926">
    <property type="component" value="Chromosome"/>
</dbReference>
<protein>
    <submittedName>
        <fullName evidence="2">Uncharacterized protein</fullName>
    </submittedName>
</protein>
<keyword evidence="1" id="KW-0472">Membrane</keyword>
<keyword evidence="1" id="KW-0812">Transmembrane</keyword>
<accession>Q1Q5U8</accession>
<organism evidence="2">
    <name type="scientific">Kuenenia stuttgartiensis</name>
    <dbReference type="NCBI Taxonomy" id="174633"/>
    <lineage>
        <taxon>Bacteria</taxon>
        <taxon>Pseudomonadati</taxon>
        <taxon>Planctomycetota</taxon>
        <taxon>Candidatus Brocadiia</taxon>
        <taxon>Candidatus Brocadiales</taxon>
        <taxon>Candidatus Brocadiaceae</taxon>
        <taxon>Candidatus Kuenenia</taxon>
    </lineage>
</organism>
<gene>
    <name evidence="3" type="ORF">KsCSTR_29090</name>
    <name evidence="2" type="ORF">kuste4627</name>
</gene>
<reference evidence="3 4" key="3">
    <citation type="submission" date="2020-02" db="EMBL/GenBank/DDBJ databases">
        <title>Newly sequenced genome of strain CSTR1 showed variability in Candidatus Kuenenia stuttgartiensis genomes.</title>
        <authorList>
            <person name="Ding C."/>
            <person name="Adrian L."/>
        </authorList>
    </citation>
    <scope>NUCLEOTIDE SEQUENCE [LARGE SCALE GENOMIC DNA]</scope>
    <source>
        <strain evidence="3 4">CSTR1</strain>
    </source>
</reference>
<reference evidence="2" key="2">
    <citation type="submission" date="2006-01" db="EMBL/GenBank/DDBJ databases">
        <authorList>
            <person name="Genoscope"/>
        </authorList>
    </citation>
    <scope>NUCLEOTIDE SEQUENCE</scope>
</reference>
<keyword evidence="1" id="KW-1133">Transmembrane helix</keyword>
<feature type="transmembrane region" description="Helical" evidence="1">
    <location>
        <begin position="18"/>
        <end position="40"/>
    </location>
</feature>